<proteinExistence type="predicted"/>
<gene>
    <name evidence="1" type="ORF">F5148DRAFT_1294622</name>
</gene>
<dbReference type="Proteomes" id="UP001207468">
    <property type="component" value="Unassembled WGS sequence"/>
</dbReference>
<name>A0ACC0TSI5_9AGAM</name>
<protein>
    <submittedName>
        <fullName evidence="1">Uncharacterized protein</fullName>
    </submittedName>
</protein>
<accession>A0ACC0TSI5</accession>
<comment type="caution">
    <text evidence="1">The sequence shown here is derived from an EMBL/GenBank/DDBJ whole genome shotgun (WGS) entry which is preliminary data.</text>
</comment>
<sequence>MEAINLTTIRKDVVVQASQEIAFTIFTQQMDLWWPKSHHIGKCPMVESVLEQKQGGRWFSRHEDGSEADVGKVLTWNPYSKVILAWQINGDFQYVPELVTEVEVNFIIEGPTTTRVQLEHRDLQKLMGGSKVIESMDEGWGMILNLYKEVADEA</sequence>
<organism evidence="1 2">
    <name type="scientific">Russula earlei</name>
    <dbReference type="NCBI Taxonomy" id="71964"/>
    <lineage>
        <taxon>Eukaryota</taxon>
        <taxon>Fungi</taxon>
        <taxon>Dikarya</taxon>
        <taxon>Basidiomycota</taxon>
        <taxon>Agaricomycotina</taxon>
        <taxon>Agaricomycetes</taxon>
        <taxon>Russulales</taxon>
        <taxon>Russulaceae</taxon>
        <taxon>Russula</taxon>
    </lineage>
</organism>
<dbReference type="EMBL" id="JAGFNK010000992">
    <property type="protein sequence ID" value="KAI9436386.1"/>
    <property type="molecule type" value="Genomic_DNA"/>
</dbReference>
<reference evidence="1" key="1">
    <citation type="submission" date="2021-03" db="EMBL/GenBank/DDBJ databases">
        <title>Evolutionary priming and transition to the ectomycorrhizal habit in an iconic lineage of mushroom-forming fungi: is preadaptation a requirement?</title>
        <authorList>
            <consortium name="DOE Joint Genome Institute"/>
            <person name="Looney B.P."/>
            <person name="Miyauchi S."/>
            <person name="Morin E."/>
            <person name="Drula E."/>
            <person name="Courty P.E."/>
            <person name="Chicoki N."/>
            <person name="Fauchery L."/>
            <person name="Kohler A."/>
            <person name="Kuo A."/>
            <person name="LaButti K."/>
            <person name="Pangilinan J."/>
            <person name="Lipzen A."/>
            <person name="Riley R."/>
            <person name="Andreopoulos W."/>
            <person name="He G."/>
            <person name="Johnson J."/>
            <person name="Barry K.W."/>
            <person name="Grigoriev I.V."/>
            <person name="Nagy L."/>
            <person name="Hibbett D."/>
            <person name="Henrissat B."/>
            <person name="Matheny P.B."/>
            <person name="Labbe J."/>
            <person name="Martin A.F."/>
        </authorList>
    </citation>
    <scope>NUCLEOTIDE SEQUENCE</scope>
    <source>
        <strain evidence="1">BPL698</strain>
    </source>
</reference>
<keyword evidence="2" id="KW-1185">Reference proteome</keyword>
<evidence type="ECO:0000313" key="2">
    <source>
        <dbReference type="Proteomes" id="UP001207468"/>
    </source>
</evidence>
<evidence type="ECO:0000313" key="1">
    <source>
        <dbReference type="EMBL" id="KAI9436386.1"/>
    </source>
</evidence>